<sequence>MDITEYSVKTPTYPTKILIIEDELIVAENITRNLNKLGYEVLGIVDSGEEAIQTARKKHPNLVLMDIMLQGDIDGIEAAGYIRSQLKIPVVYMTAYADDNTLGRAKLTEPYGYLVKPFKPQSLKTTIEIALQKYQGEQDIESRYVQQIETVKDKLNKLTNQENPSILSNRLLLSDKFDQIISNIANLKTQDYVKEKKIILTIPVICLGINRFKRIDDLGYDWSDLLVTNIAKRINKFIGKNSVITRLNTDELVIILESLHQKIEITGIIQNIIQQFVEPYVLKQQKFLISANAGIALYPIDGRQLGQLLLKARKAMEYARRKGNNQYFFDNEVGKDQNSHTLQLENDLHSALSSKQFKIYYQPIINLKTGQIVGAEALLRWQKSDGSIILPRQFLPLAEETGLIEPIGEFVLKTACENVKALQDIGLGKIRVGVNISDRQLNKLDLRQKLVKVLLNSGLAPNYVELDFNESILITNETKAIRSLHGLKSLGIQIYIDDFGTGYCSLSYLQKFPIDGIKINQNFISKINSNPGNQIIVSAIISMAHKLNIRVIAEGVETEEELAFLVKNQCDELQGYVFNRPLPLVEFASLAESLASCPQMINDWIQGKGK</sequence>
<dbReference type="InterPro" id="IPR001789">
    <property type="entry name" value="Sig_transdc_resp-reg_receiver"/>
</dbReference>
<dbReference type="Pfam" id="PF00563">
    <property type="entry name" value="EAL"/>
    <property type="match status" value="1"/>
</dbReference>
<accession>A0A3N6PEW5</accession>
<dbReference type="PROSITE" id="PS50887">
    <property type="entry name" value="GGDEF"/>
    <property type="match status" value="1"/>
</dbReference>
<dbReference type="PANTHER" id="PTHR33121:SF70">
    <property type="entry name" value="SIGNALING PROTEIN YKOW"/>
    <property type="match status" value="1"/>
</dbReference>
<dbReference type="SUPFAM" id="SSF55073">
    <property type="entry name" value="Nucleotide cyclase"/>
    <property type="match status" value="1"/>
</dbReference>
<dbReference type="Proteomes" id="UP000269154">
    <property type="component" value="Unassembled WGS sequence"/>
</dbReference>
<dbReference type="Pfam" id="PF00990">
    <property type="entry name" value="GGDEF"/>
    <property type="match status" value="1"/>
</dbReference>
<keyword evidence="6" id="KW-1185">Reference proteome</keyword>
<dbReference type="PANTHER" id="PTHR33121">
    <property type="entry name" value="CYCLIC DI-GMP PHOSPHODIESTERASE PDEF"/>
    <property type="match status" value="1"/>
</dbReference>
<dbReference type="Gene3D" id="3.20.20.450">
    <property type="entry name" value="EAL domain"/>
    <property type="match status" value="1"/>
</dbReference>
<organism evidence="5 6">
    <name type="scientific">Okeania hirsuta</name>
    <dbReference type="NCBI Taxonomy" id="1458930"/>
    <lineage>
        <taxon>Bacteria</taxon>
        <taxon>Bacillati</taxon>
        <taxon>Cyanobacteriota</taxon>
        <taxon>Cyanophyceae</taxon>
        <taxon>Oscillatoriophycideae</taxon>
        <taxon>Oscillatoriales</taxon>
        <taxon>Microcoleaceae</taxon>
        <taxon>Okeania</taxon>
    </lineage>
</organism>
<feature type="modified residue" description="4-aspartylphosphate" evidence="1">
    <location>
        <position position="66"/>
    </location>
</feature>
<dbReference type="CDD" id="cd01949">
    <property type="entry name" value="GGDEF"/>
    <property type="match status" value="1"/>
</dbReference>
<evidence type="ECO:0000259" key="3">
    <source>
        <dbReference type="PROSITE" id="PS50883"/>
    </source>
</evidence>
<dbReference type="AlphaFoldDB" id="A0A3N6PEW5"/>
<dbReference type="InterPro" id="IPR000160">
    <property type="entry name" value="GGDEF_dom"/>
</dbReference>
<dbReference type="InterPro" id="IPR035919">
    <property type="entry name" value="EAL_sf"/>
</dbReference>
<dbReference type="RefSeq" id="WP_124154510.1">
    <property type="nucleotide sequence ID" value="NZ_CAWOLW010000279.1"/>
</dbReference>
<dbReference type="EMBL" id="RCBY01000035">
    <property type="protein sequence ID" value="RQH47500.1"/>
    <property type="molecule type" value="Genomic_DNA"/>
</dbReference>
<dbReference type="SUPFAM" id="SSF141868">
    <property type="entry name" value="EAL domain-like"/>
    <property type="match status" value="1"/>
</dbReference>
<comment type="caution">
    <text evidence="5">The sequence shown here is derived from an EMBL/GenBank/DDBJ whole genome shotgun (WGS) entry which is preliminary data.</text>
</comment>
<dbReference type="InterPro" id="IPR011006">
    <property type="entry name" value="CheY-like_superfamily"/>
</dbReference>
<dbReference type="InterPro" id="IPR029787">
    <property type="entry name" value="Nucleotide_cyclase"/>
</dbReference>
<evidence type="ECO:0000259" key="4">
    <source>
        <dbReference type="PROSITE" id="PS50887"/>
    </source>
</evidence>
<dbReference type="CDD" id="cd01948">
    <property type="entry name" value="EAL"/>
    <property type="match status" value="1"/>
</dbReference>
<evidence type="ECO:0000259" key="2">
    <source>
        <dbReference type="PROSITE" id="PS50110"/>
    </source>
</evidence>
<dbReference type="PROSITE" id="PS50110">
    <property type="entry name" value="RESPONSE_REGULATORY"/>
    <property type="match status" value="1"/>
</dbReference>
<dbReference type="SMART" id="SM00267">
    <property type="entry name" value="GGDEF"/>
    <property type="match status" value="1"/>
</dbReference>
<gene>
    <name evidence="5" type="ORF">D5R40_08750</name>
</gene>
<dbReference type="InterPro" id="IPR050706">
    <property type="entry name" value="Cyclic-di-GMP_PDE-like"/>
</dbReference>
<keyword evidence="1" id="KW-0597">Phosphoprotein</keyword>
<dbReference type="Pfam" id="PF00072">
    <property type="entry name" value="Response_reg"/>
    <property type="match status" value="1"/>
</dbReference>
<dbReference type="GO" id="GO:0000160">
    <property type="term" value="P:phosphorelay signal transduction system"/>
    <property type="evidence" value="ECO:0007669"/>
    <property type="project" value="InterPro"/>
</dbReference>
<dbReference type="SMART" id="SM00052">
    <property type="entry name" value="EAL"/>
    <property type="match status" value="1"/>
</dbReference>
<reference evidence="5 6" key="1">
    <citation type="journal article" date="2018" name="ACS Chem. Biol.">
        <title>Ketoreductase domain dysfunction expands chemodiversity: malyngamide biosynthesis in the cyanobacterium Okeania hirsuta.</title>
        <authorList>
            <person name="Moss N.A."/>
            <person name="Leao T."/>
            <person name="Rankin M."/>
            <person name="McCullough T.M."/>
            <person name="Qu P."/>
            <person name="Korobeynikov A."/>
            <person name="Smith J.L."/>
            <person name="Gerwick L."/>
            <person name="Gerwick W.H."/>
        </authorList>
    </citation>
    <scope>NUCLEOTIDE SEQUENCE [LARGE SCALE GENOMIC DNA]</scope>
    <source>
        <strain evidence="5 6">PAB10Feb10-1</strain>
    </source>
</reference>
<evidence type="ECO:0000313" key="6">
    <source>
        <dbReference type="Proteomes" id="UP000269154"/>
    </source>
</evidence>
<feature type="domain" description="Response regulatory" evidence="2">
    <location>
        <begin position="16"/>
        <end position="131"/>
    </location>
</feature>
<protein>
    <submittedName>
        <fullName evidence="5">REC domain-containing phosphodiesterase</fullName>
    </submittedName>
</protein>
<proteinExistence type="predicted"/>
<dbReference type="InterPro" id="IPR043128">
    <property type="entry name" value="Rev_trsase/Diguanyl_cyclase"/>
</dbReference>
<dbReference type="SUPFAM" id="SSF52172">
    <property type="entry name" value="CheY-like"/>
    <property type="match status" value="1"/>
</dbReference>
<dbReference type="InterPro" id="IPR001633">
    <property type="entry name" value="EAL_dom"/>
</dbReference>
<dbReference type="Gene3D" id="3.40.50.2300">
    <property type="match status" value="1"/>
</dbReference>
<dbReference type="Gene3D" id="3.30.70.270">
    <property type="match status" value="1"/>
</dbReference>
<dbReference type="NCBIfam" id="TIGR00254">
    <property type="entry name" value="GGDEF"/>
    <property type="match status" value="1"/>
</dbReference>
<evidence type="ECO:0000256" key="1">
    <source>
        <dbReference type="PROSITE-ProRule" id="PRU00169"/>
    </source>
</evidence>
<dbReference type="PROSITE" id="PS50883">
    <property type="entry name" value="EAL"/>
    <property type="match status" value="1"/>
</dbReference>
<feature type="domain" description="EAL" evidence="3">
    <location>
        <begin position="341"/>
        <end position="595"/>
    </location>
</feature>
<dbReference type="CDD" id="cd17534">
    <property type="entry name" value="REC_DC-like"/>
    <property type="match status" value="1"/>
</dbReference>
<dbReference type="SMART" id="SM00448">
    <property type="entry name" value="REC"/>
    <property type="match status" value="1"/>
</dbReference>
<feature type="domain" description="GGDEF" evidence="4">
    <location>
        <begin position="200"/>
        <end position="332"/>
    </location>
</feature>
<dbReference type="OrthoDB" id="9805474at2"/>
<name>A0A3N6PEW5_9CYAN</name>
<evidence type="ECO:0000313" key="5">
    <source>
        <dbReference type="EMBL" id="RQH47500.1"/>
    </source>
</evidence>
<dbReference type="GO" id="GO:0071111">
    <property type="term" value="F:cyclic-guanylate-specific phosphodiesterase activity"/>
    <property type="evidence" value="ECO:0007669"/>
    <property type="project" value="InterPro"/>
</dbReference>